<accession>A0ABV8ST60</accession>
<feature type="region of interest" description="Disordered" evidence="1">
    <location>
        <begin position="29"/>
        <end position="72"/>
    </location>
</feature>
<feature type="compositionally biased region" description="Basic and acidic residues" evidence="1">
    <location>
        <begin position="45"/>
        <end position="69"/>
    </location>
</feature>
<comment type="caution">
    <text evidence="2">The sequence shown here is derived from an EMBL/GenBank/DDBJ whole genome shotgun (WGS) entry which is preliminary data.</text>
</comment>
<sequence>MIVLNSPARGSSILAVLVLTTLTAACSSGSRDDRRAAAAEPASVESRKAVVGKESREMPAQRAPGEERMPMQGTGEVPQQLLAIFQDDLARRALVKHDAITVLSATEQQWPDGSMGCPQPGMMYTQMVVPGYRVVLQASGNRYAYHSDQRGNFVVCSNGMAFKPVKEQNKGEPPAE</sequence>
<proteinExistence type="predicted"/>
<protein>
    <recommendedName>
        <fullName evidence="4">Lipoprotein</fullName>
    </recommendedName>
</protein>
<evidence type="ECO:0000313" key="3">
    <source>
        <dbReference type="Proteomes" id="UP001595904"/>
    </source>
</evidence>
<reference evidence="3" key="1">
    <citation type="journal article" date="2019" name="Int. J. Syst. Evol. Microbiol.">
        <title>The Global Catalogue of Microorganisms (GCM) 10K type strain sequencing project: providing services to taxonomists for standard genome sequencing and annotation.</title>
        <authorList>
            <consortium name="The Broad Institute Genomics Platform"/>
            <consortium name="The Broad Institute Genome Sequencing Center for Infectious Disease"/>
            <person name="Wu L."/>
            <person name="Ma J."/>
        </authorList>
    </citation>
    <scope>NUCLEOTIDE SEQUENCE [LARGE SCALE GENOMIC DNA]</scope>
    <source>
        <strain evidence="3">CGMCC 1.10759</strain>
    </source>
</reference>
<organism evidence="2 3">
    <name type="scientific">Steroidobacter flavus</name>
    <dbReference type="NCBI Taxonomy" id="1842136"/>
    <lineage>
        <taxon>Bacteria</taxon>
        <taxon>Pseudomonadati</taxon>
        <taxon>Pseudomonadota</taxon>
        <taxon>Gammaproteobacteria</taxon>
        <taxon>Steroidobacterales</taxon>
        <taxon>Steroidobacteraceae</taxon>
        <taxon>Steroidobacter</taxon>
    </lineage>
</organism>
<evidence type="ECO:0008006" key="4">
    <source>
        <dbReference type="Google" id="ProtNLM"/>
    </source>
</evidence>
<dbReference type="RefSeq" id="WP_380598136.1">
    <property type="nucleotide sequence ID" value="NZ_JBHSDU010000003.1"/>
</dbReference>
<evidence type="ECO:0000256" key="1">
    <source>
        <dbReference type="SAM" id="MobiDB-lite"/>
    </source>
</evidence>
<keyword evidence="3" id="KW-1185">Reference proteome</keyword>
<dbReference type="EMBL" id="JBHSDU010000003">
    <property type="protein sequence ID" value="MFC4310555.1"/>
    <property type="molecule type" value="Genomic_DNA"/>
</dbReference>
<name>A0ABV8ST60_9GAMM</name>
<evidence type="ECO:0000313" key="2">
    <source>
        <dbReference type="EMBL" id="MFC4310555.1"/>
    </source>
</evidence>
<gene>
    <name evidence="2" type="ORF">ACFPN2_15800</name>
</gene>
<dbReference type="Proteomes" id="UP001595904">
    <property type="component" value="Unassembled WGS sequence"/>
</dbReference>